<dbReference type="Proteomes" id="UP000269945">
    <property type="component" value="Unassembled WGS sequence"/>
</dbReference>
<dbReference type="EMBL" id="CYRY02045283">
    <property type="protein sequence ID" value="VCX40639.1"/>
    <property type="molecule type" value="Genomic_DNA"/>
</dbReference>
<keyword evidence="3" id="KW-1185">Reference proteome</keyword>
<comment type="caution">
    <text evidence="2">The sequence shown here is derived from an EMBL/GenBank/DDBJ whole genome shotgun (WGS) entry which is preliminary data.</text>
</comment>
<evidence type="ECO:0000256" key="1">
    <source>
        <dbReference type="SAM" id="MobiDB-lite"/>
    </source>
</evidence>
<sequence>ASVRAGVTTQGVPEQPGRCSPRTVPARGCTARPDHRRRARRRPAGALPFPSSRGKYVLRAAFQEAAGCAAPLSVATR</sequence>
<reference evidence="2 3" key="1">
    <citation type="submission" date="2018-10" db="EMBL/GenBank/DDBJ databases">
        <authorList>
            <person name="Ekblom R."/>
            <person name="Jareborg N."/>
        </authorList>
    </citation>
    <scope>NUCLEOTIDE SEQUENCE [LARGE SCALE GENOMIC DNA]</scope>
    <source>
        <tissue evidence="2">Muscle</tissue>
    </source>
</reference>
<feature type="non-terminal residue" evidence="2">
    <location>
        <position position="1"/>
    </location>
</feature>
<gene>
    <name evidence="2" type="ORF">BN2614_LOCUS1</name>
</gene>
<proteinExistence type="predicted"/>
<organism evidence="2 3">
    <name type="scientific">Gulo gulo</name>
    <name type="common">Wolverine</name>
    <name type="synonym">Gluton</name>
    <dbReference type="NCBI Taxonomy" id="48420"/>
    <lineage>
        <taxon>Eukaryota</taxon>
        <taxon>Metazoa</taxon>
        <taxon>Chordata</taxon>
        <taxon>Craniata</taxon>
        <taxon>Vertebrata</taxon>
        <taxon>Euteleostomi</taxon>
        <taxon>Mammalia</taxon>
        <taxon>Eutheria</taxon>
        <taxon>Laurasiatheria</taxon>
        <taxon>Carnivora</taxon>
        <taxon>Caniformia</taxon>
        <taxon>Musteloidea</taxon>
        <taxon>Mustelidae</taxon>
        <taxon>Guloninae</taxon>
        <taxon>Gulo</taxon>
    </lineage>
</organism>
<feature type="region of interest" description="Disordered" evidence="1">
    <location>
        <begin position="1"/>
        <end position="50"/>
    </location>
</feature>
<evidence type="ECO:0000313" key="3">
    <source>
        <dbReference type="Proteomes" id="UP000269945"/>
    </source>
</evidence>
<dbReference type="AlphaFoldDB" id="A0A9X9MAP3"/>
<evidence type="ECO:0000313" key="2">
    <source>
        <dbReference type="EMBL" id="VCX40639.1"/>
    </source>
</evidence>
<protein>
    <submittedName>
        <fullName evidence="2">Uncharacterized protein</fullName>
    </submittedName>
</protein>
<name>A0A9X9MAP3_GULGU</name>
<feature type="compositionally biased region" description="Basic residues" evidence="1">
    <location>
        <begin position="34"/>
        <end position="43"/>
    </location>
</feature>
<accession>A0A9X9MAP3</accession>